<protein>
    <submittedName>
        <fullName evidence="8">Site-specific tyrosine recombinase XerD</fullName>
    </submittedName>
</protein>
<accession>A0A158EJP6</accession>
<keyword evidence="9" id="KW-1185">Reference proteome</keyword>
<dbReference type="PROSITE" id="PS51900">
    <property type="entry name" value="CB"/>
    <property type="match status" value="1"/>
</dbReference>
<organism evidence="8 9">
    <name type="scientific">Caballeronia calidae</name>
    <dbReference type="NCBI Taxonomy" id="1777139"/>
    <lineage>
        <taxon>Bacteria</taxon>
        <taxon>Pseudomonadati</taxon>
        <taxon>Pseudomonadota</taxon>
        <taxon>Betaproteobacteria</taxon>
        <taxon>Burkholderiales</taxon>
        <taxon>Burkholderiaceae</taxon>
        <taxon>Caballeronia</taxon>
    </lineage>
</organism>
<dbReference type="InterPro" id="IPR010998">
    <property type="entry name" value="Integrase_recombinase_N"/>
</dbReference>
<evidence type="ECO:0000313" key="8">
    <source>
        <dbReference type="EMBL" id="SAL07078.1"/>
    </source>
</evidence>
<dbReference type="Gene3D" id="1.10.150.130">
    <property type="match status" value="1"/>
</dbReference>
<dbReference type="GO" id="GO:0003677">
    <property type="term" value="F:DNA binding"/>
    <property type="evidence" value="ECO:0007669"/>
    <property type="project" value="UniProtKB-UniRule"/>
</dbReference>
<dbReference type="InterPro" id="IPR004107">
    <property type="entry name" value="Integrase_SAM-like_N"/>
</dbReference>
<dbReference type="InterPro" id="IPR002104">
    <property type="entry name" value="Integrase_catalytic"/>
</dbReference>
<dbReference type="GO" id="GO:0006310">
    <property type="term" value="P:DNA recombination"/>
    <property type="evidence" value="ECO:0007669"/>
    <property type="project" value="UniProtKB-KW"/>
</dbReference>
<comment type="similarity">
    <text evidence="1">Belongs to the 'phage' integrase family.</text>
</comment>
<reference evidence="8" key="1">
    <citation type="submission" date="2016-01" db="EMBL/GenBank/DDBJ databases">
        <authorList>
            <person name="Peeters C."/>
        </authorList>
    </citation>
    <scope>NUCLEOTIDE SEQUENCE</scope>
    <source>
        <strain evidence="8">LMG 29321</strain>
    </source>
</reference>
<dbReference type="OrthoDB" id="8912821at2"/>
<name>A0A158EJP6_9BURK</name>
<dbReference type="GO" id="GO:0015074">
    <property type="term" value="P:DNA integration"/>
    <property type="evidence" value="ECO:0007669"/>
    <property type="project" value="UniProtKB-KW"/>
</dbReference>
<keyword evidence="2" id="KW-0229">DNA integration</keyword>
<dbReference type="AlphaFoldDB" id="A0A158EJP6"/>
<evidence type="ECO:0000259" key="6">
    <source>
        <dbReference type="PROSITE" id="PS51898"/>
    </source>
</evidence>
<evidence type="ECO:0000256" key="2">
    <source>
        <dbReference type="ARBA" id="ARBA00022908"/>
    </source>
</evidence>
<dbReference type="InterPro" id="IPR011010">
    <property type="entry name" value="DNA_brk_join_enz"/>
</dbReference>
<evidence type="ECO:0000256" key="1">
    <source>
        <dbReference type="ARBA" id="ARBA00008857"/>
    </source>
</evidence>
<sequence length="415" mass="46718">MLEQIFPKGQQPYTQSPVTNVLEDFANWLVDDGYTYKGTALRRHLFRLKQTLEGAGNVTAESRFSPEDLAALFALPAANPRAEKLYRHTQHRFERFLSARGHLLPISRNDRFATLLDAYRDSLVNQRGMSPSTVGNHMRTATTFLSYAVSPDASLAELSMQSVDRFVAVSGERMNRQSLQQVVAHLRSFLLFCHGRGDIRERIGTIDTPRTYRDELPPRALPWRGVLALLHSIDRSSMVGCRDHAILYLMAHYGLRPAEITALQLNSIDWVQRTLLVHQRKTSSELLLPLSVHATRILKHYLNFGRPVVRGRTDLFLRSHRPATALCPTAINEIYKSRMLASGLALQGSSAYSLRHAFAMRLLNRGVGVKAIGDLLGHRSLESTCVYLRLQMEVLREVGLPLSSATTTFLQESSS</sequence>
<keyword evidence="3 5" id="KW-0238">DNA-binding</keyword>
<dbReference type="Gene3D" id="1.10.443.10">
    <property type="entry name" value="Intergrase catalytic core"/>
    <property type="match status" value="1"/>
</dbReference>
<gene>
    <name evidence="8" type="ORF">AWB78_08405</name>
</gene>
<feature type="domain" description="Core-binding (CB)" evidence="7">
    <location>
        <begin position="110"/>
        <end position="194"/>
    </location>
</feature>
<evidence type="ECO:0000256" key="5">
    <source>
        <dbReference type="PROSITE-ProRule" id="PRU01248"/>
    </source>
</evidence>
<proteinExistence type="inferred from homology"/>
<keyword evidence="4" id="KW-0233">DNA recombination</keyword>
<feature type="domain" description="Tyr recombinase" evidence="6">
    <location>
        <begin position="216"/>
        <end position="400"/>
    </location>
</feature>
<dbReference type="PANTHER" id="PTHR30349">
    <property type="entry name" value="PHAGE INTEGRASE-RELATED"/>
    <property type="match status" value="1"/>
</dbReference>
<dbReference type="Pfam" id="PF02899">
    <property type="entry name" value="Phage_int_SAM_1"/>
    <property type="match status" value="1"/>
</dbReference>
<dbReference type="InterPro" id="IPR013762">
    <property type="entry name" value="Integrase-like_cat_sf"/>
</dbReference>
<dbReference type="EMBL" id="FCOX02000164">
    <property type="protein sequence ID" value="SAL07078.1"/>
    <property type="molecule type" value="Genomic_DNA"/>
</dbReference>
<evidence type="ECO:0000256" key="4">
    <source>
        <dbReference type="ARBA" id="ARBA00023172"/>
    </source>
</evidence>
<comment type="caution">
    <text evidence="8">The sequence shown here is derived from an EMBL/GenBank/DDBJ whole genome shotgun (WGS) entry which is preliminary data.</text>
</comment>
<dbReference type="InterPro" id="IPR044068">
    <property type="entry name" value="CB"/>
</dbReference>
<dbReference type="PANTHER" id="PTHR30349:SF41">
    <property type="entry name" value="INTEGRASE_RECOMBINASE PROTEIN MJ0367-RELATED"/>
    <property type="match status" value="1"/>
</dbReference>
<evidence type="ECO:0000259" key="7">
    <source>
        <dbReference type="PROSITE" id="PS51900"/>
    </source>
</evidence>
<dbReference type="InterPro" id="IPR050090">
    <property type="entry name" value="Tyrosine_recombinase_XerCD"/>
</dbReference>
<dbReference type="Pfam" id="PF00589">
    <property type="entry name" value="Phage_integrase"/>
    <property type="match status" value="1"/>
</dbReference>
<evidence type="ECO:0000313" key="9">
    <source>
        <dbReference type="Proteomes" id="UP000071859"/>
    </source>
</evidence>
<evidence type="ECO:0000256" key="3">
    <source>
        <dbReference type="ARBA" id="ARBA00023125"/>
    </source>
</evidence>
<dbReference type="PROSITE" id="PS51898">
    <property type="entry name" value="TYR_RECOMBINASE"/>
    <property type="match status" value="1"/>
</dbReference>
<dbReference type="SUPFAM" id="SSF56349">
    <property type="entry name" value="DNA breaking-rejoining enzymes"/>
    <property type="match status" value="1"/>
</dbReference>
<dbReference type="Proteomes" id="UP000071859">
    <property type="component" value="Unassembled WGS sequence"/>
</dbReference>
<dbReference type="RefSeq" id="WP_063959119.1">
    <property type="nucleotide sequence ID" value="NZ_FCOX02000164.1"/>
</dbReference>